<dbReference type="PANTHER" id="PTHR37544:SF1">
    <property type="entry name" value="PHOSPHORIBOSYLAMINOIMIDAZOLE-SUCCINOCARBOXAMIDE SYNTHASE"/>
    <property type="match status" value="1"/>
</dbReference>
<feature type="transmembrane region" description="Helical" evidence="2">
    <location>
        <begin position="709"/>
        <end position="730"/>
    </location>
</feature>
<dbReference type="Proteomes" id="UP001172102">
    <property type="component" value="Unassembled WGS sequence"/>
</dbReference>
<evidence type="ECO:0000313" key="4">
    <source>
        <dbReference type="Proteomes" id="UP001172102"/>
    </source>
</evidence>
<reference evidence="3" key="1">
    <citation type="submission" date="2023-06" db="EMBL/GenBank/DDBJ databases">
        <title>Genome-scale phylogeny and comparative genomics of the fungal order Sordariales.</title>
        <authorList>
            <consortium name="Lawrence Berkeley National Laboratory"/>
            <person name="Hensen N."/>
            <person name="Bonometti L."/>
            <person name="Westerberg I."/>
            <person name="Brannstrom I.O."/>
            <person name="Guillou S."/>
            <person name="Cros-Aarteil S."/>
            <person name="Calhoun S."/>
            <person name="Haridas S."/>
            <person name="Kuo A."/>
            <person name="Mondo S."/>
            <person name="Pangilinan J."/>
            <person name="Riley R."/>
            <person name="Labutti K."/>
            <person name="Andreopoulos B."/>
            <person name="Lipzen A."/>
            <person name="Chen C."/>
            <person name="Yanf M."/>
            <person name="Daum C."/>
            <person name="Ng V."/>
            <person name="Clum A."/>
            <person name="Steindorff A."/>
            <person name="Ohm R."/>
            <person name="Martin F."/>
            <person name="Silar P."/>
            <person name="Natvig D."/>
            <person name="Lalanne C."/>
            <person name="Gautier V."/>
            <person name="Ament-Velasquez S.L."/>
            <person name="Kruys A."/>
            <person name="Hutchinson M.I."/>
            <person name="Powell A.J."/>
            <person name="Barry K."/>
            <person name="Miller A.N."/>
            <person name="Grigoriev I.V."/>
            <person name="Debuchy R."/>
            <person name="Gladieux P."/>
            <person name="Thoren M.H."/>
            <person name="Johannesson H."/>
        </authorList>
    </citation>
    <scope>NUCLEOTIDE SEQUENCE</scope>
    <source>
        <strain evidence="3">SMH4607-1</strain>
    </source>
</reference>
<sequence>MAAPGDSNSSPLSSAASTSALYAISNPTSNPEDETATSEERNVSTPAVGDASHTSPWVSISPARVVSEPLQAAHADPQSGVLPDQPDFQSTITGTLHPDGRWTDHEPSDSQVASDIELRPMHGLSTQTLENEQLTGHGQTSSSQLDQAVLFEHGQDISTSQAGPLAPGGPETDMISIANQHCENGNQRDGHEAASAGGQPGTTLPQVVSSSWRPLSFRLWSLCLFTALTLAANAALLDLFIMSEKNQGIGPVASVSVLVRRFVPTAVITVLRLLWGHIDFRVRQMQPWMVLQEGPTPAARGIDADYISTFMPKKLWIAFRNRHWLVVCTMIGTLLWMAMIVFAGGLFYEADVRINEPAELLATDRFDAVSFLGKTGPDSRMVYALLAVDHSRFRLSLPPGTTSRHAVQSFKLAPDVDSQENGHGNLTLTGQVDVFSGDLECEIGTVTSMPAWVSFCGPSSGNFRTCSVGPGFLINITTPTCSLINISTPAQQSAVGFENEIPNDQYYGDAQLMNCSNPGSTGRREYRLLVTLLLSREPRSNIISCKGCSPVNPPHLEMLHLSHILCKTGYYIEPGIVTTSGIGTNLRGSLSVLPGSDSGNRTTLNGVSSDYFAARFFDSLTAASQIEDLFSQANETVHVPPLLHLAMLHNSNGIDDLLEPQALEQSFAELYRGLSAQFAKTQMMSPVADTISGTKTFVERRLLVRRVSFGGMQEIFLLIYALILCLFWHLRSWELPYDPSSIASTALLLRKSQDLLRRADGLGHIPRTETSRFVGPDRRFEVRRDASIFQIAETRDMSDDQEARNSSSQASQSQTRLAADAIKYWTGYPMKWFGIVLYTAVPLLLIVGLEISFWQINTRDQLGGVLPAAAVRYVWAYIPVAVMVVASLVLVSFNLSVVTATPYLALHRGHAAPRDSVLVDYIARPSLFAIGIALKRRHWAVAAASAASIISAFLAIVAGGLFFDERVSLSTAVEIELAHIFLSTPFEENDNTIPSLYAHLIVHNNLTYPDGTYRDLVLPHLNVGKLKDQIHSRLVDEATILEVELPALQPQLSCTTIRSDQIGIDRDTDDNGVAILDPTIGIPLPRCVASVADPSQEDGIPRLAYDLGYFPERGYFGGVGTFGLPSESCPAMFVVLGRVDGLAVEDVSAITCTGFVVEIAVRATFRFHTDDEGVSLSGPPTVMNHIPARNFSQSSIYFLNGIFNEVDVTMKGTDAVIDSFLQAAVYGQDGVPLSELLGKNGSNTTRLSARANELYQIAVAQYIDQSWRYEMKEEDQNVTGSFPAQVIYPNRVWLRQSLVETRLLDAMLAALFICAVILYLLVRPRSVVPKNPYPILSIASLLAGSRWLALLESKQAPSVVADRSFSLKWWGGPEDGNRRFGIDVDEENESS</sequence>
<feature type="region of interest" description="Disordered" evidence="1">
    <location>
        <begin position="184"/>
        <end position="205"/>
    </location>
</feature>
<feature type="compositionally biased region" description="Basic and acidic residues" evidence="1">
    <location>
        <begin position="98"/>
        <end position="108"/>
    </location>
</feature>
<evidence type="ECO:0000256" key="2">
    <source>
        <dbReference type="SAM" id="Phobius"/>
    </source>
</evidence>
<dbReference type="PANTHER" id="PTHR37544">
    <property type="entry name" value="SPRAY-RELATED"/>
    <property type="match status" value="1"/>
</dbReference>
<gene>
    <name evidence="3" type="ORF">B0H67DRAFT_676085</name>
</gene>
<dbReference type="InterPro" id="IPR021840">
    <property type="entry name" value="DUF3433"/>
</dbReference>
<organism evidence="3 4">
    <name type="scientific">Lasiosphaeris hirsuta</name>
    <dbReference type="NCBI Taxonomy" id="260670"/>
    <lineage>
        <taxon>Eukaryota</taxon>
        <taxon>Fungi</taxon>
        <taxon>Dikarya</taxon>
        <taxon>Ascomycota</taxon>
        <taxon>Pezizomycotina</taxon>
        <taxon>Sordariomycetes</taxon>
        <taxon>Sordariomycetidae</taxon>
        <taxon>Sordariales</taxon>
        <taxon>Lasiosphaeriaceae</taxon>
        <taxon>Lasiosphaeris</taxon>
    </lineage>
</organism>
<dbReference type="EMBL" id="JAUKUA010000008">
    <property type="protein sequence ID" value="KAK0702812.1"/>
    <property type="molecule type" value="Genomic_DNA"/>
</dbReference>
<feature type="transmembrane region" description="Helical" evidence="2">
    <location>
        <begin position="1303"/>
        <end position="1321"/>
    </location>
</feature>
<name>A0AA39ZSJ1_9PEZI</name>
<keyword evidence="4" id="KW-1185">Reference proteome</keyword>
<comment type="caution">
    <text evidence="3">The sequence shown here is derived from an EMBL/GenBank/DDBJ whole genome shotgun (WGS) entry which is preliminary data.</text>
</comment>
<feature type="compositionally biased region" description="Low complexity" evidence="1">
    <location>
        <begin position="7"/>
        <end position="25"/>
    </location>
</feature>
<feature type="transmembrane region" description="Helical" evidence="2">
    <location>
        <begin position="253"/>
        <end position="275"/>
    </location>
</feature>
<feature type="transmembrane region" description="Helical" evidence="2">
    <location>
        <begin position="874"/>
        <end position="905"/>
    </location>
</feature>
<feature type="transmembrane region" description="Helical" evidence="2">
    <location>
        <begin position="219"/>
        <end position="241"/>
    </location>
</feature>
<protein>
    <submittedName>
        <fullName evidence="3">Uncharacterized protein</fullName>
    </submittedName>
</protein>
<feature type="transmembrane region" description="Helical" evidence="2">
    <location>
        <begin position="832"/>
        <end position="854"/>
    </location>
</feature>
<keyword evidence="2" id="KW-0472">Membrane</keyword>
<feature type="transmembrane region" description="Helical" evidence="2">
    <location>
        <begin position="940"/>
        <end position="963"/>
    </location>
</feature>
<keyword evidence="2" id="KW-0812">Transmembrane</keyword>
<evidence type="ECO:0000313" key="3">
    <source>
        <dbReference type="EMBL" id="KAK0702812.1"/>
    </source>
</evidence>
<dbReference type="Pfam" id="PF11915">
    <property type="entry name" value="DUF3433"/>
    <property type="match status" value="2"/>
</dbReference>
<evidence type="ECO:0000256" key="1">
    <source>
        <dbReference type="SAM" id="MobiDB-lite"/>
    </source>
</evidence>
<keyword evidence="2" id="KW-1133">Transmembrane helix</keyword>
<feature type="region of interest" description="Disordered" evidence="1">
    <location>
        <begin position="1"/>
        <end position="112"/>
    </location>
</feature>
<accession>A0AA39ZSJ1</accession>
<proteinExistence type="predicted"/>
<feature type="transmembrane region" description="Helical" evidence="2">
    <location>
        <begin position="324"/>
        <end position="348"/>
    </location>
</feature>